<keyword evidence="12" id="KW-1185">Reference proteome</keyword>
<keyword evidence="7 8" id="KW-0233">DNA recombination</keyword>
<dbReference type="Proteomes" id="UP000252585">
    <property type="component" value="Unassembled WGS sequence"/>
</dbReference>
<dbReference type="InterPro" id="IPR050535">
    <property type="entry name" value="DNA_Repair-Maintenance_Comp"/>
</dbReference>
<dbReference type="EMBL" id="QPJJ01000012">
    <property type="protein sequence ID" value="RCW64969.1"/>
    <property type="molecule type" value="Genomic_DNA"/>
</dbReference>
<accession>A0A368XB72</accession>
<evidence type="ECO:0000256" key="6">
    <source>
        <dbReference type="ARBA" id="ARBA00022839"/>
    </source>
</evidence>
<dbReference type="Pfam" id="PF00149">
    <property type="entry name" value="Metallophos"/>
    <property type="match status" value="1"/>
</dbReference>
<sequence>MRILHTADWHLGKIVNGVHMTDDQAFILDEILQIIDSYQPDIMIIAGDLYDRSIPPKEAVELLSKVITNITVEKRLPLFAISGNHDSPDRLGFGTALFRSQELYMATKIEEALSPIALNEVDGKVEVYLIPYLEPSEVRQYFDDENIKTHQTAMEKIVETIHETKDKNARQIVVAHTFLAGGMETDSEDRLTMIGGTPYVNASIFEEFHYIALGHLHQPQKITQDYIRYSGSILKYSFSEANHQKSVAIVDIDKAGKCEIEKVPLKPIRDMRKIEGYFHDFLDGTTLKPTEDYLHIGLLDDGQLINPIGKLREYYPNILRLERVVKNKDQQTQDINMIRKKQKMSHLQLFQAFYEEMKGDTIPPKRNTYIEKVIDKLHQEERRK</sequence>
<dbReference type="NCBIfam" id="TIGR00619">
    <property type="entry name" value="sbcd"/>
    <property type="match status" value="1"/>
</dbReference>
<dbReference type="PANTHER" id="PTHR30337:SF0">
    <property type="entry name" value="NUCLEASE SBCCD SUBUNIT D"/>
    <property type="match status" value="1"/>
</dbReference>
<dbReference type="SUPFAM" id="SSF56300">
    <property type="entry name" value="Metallo-dependent phosphatases"/>
    <property type="match status" value="1"/>
</dbReference>
<comment type="function">
    <text evidence="8">SbcCD cleaves DNA hairpin structures. These structures can inhibit DNA replication and are intermediates in certain DNA recombination reactions. The complex acts as a 3'-&gt;5' double strand exonuclease that can open hairpins. It also has a 5' single-strand endonuclease activity.</text>
</comment>
<comment type="caution">
    <text evidence="11">The sequence shown here is derived from an EMBL/GenBank/DDBJ whole genome shotgun (WGS) entry which is preliminary data.</text>
</comment>
<evidence type="ECO:0000256" key="4">
    <source>
        <dbReference type="ARBA" id="ARBA00022722"/>
    </source>
</evidence>
<feature type="domain" description="Calcineurin-like phosphoesterase" evidence="9">
    <location>
        <begin position="1"/>
        <end position="219"/>
    </location>
</feature>
<keyword evidence="5 8" id="KW-0378">Hydrolase</keyword>
<dbReference type="RefSeq" id="WP_114353847.1">
    <property type="nucleotide sequence ID" value="NZ_QPJJ01000012.1"/>
</dbReference>
<dbReference type="PANTHER" id="PTHR30337">
    <property type="entry name" value="COMPONENT OF ATP-DEPENDENT DSDNA EXONUCLEASE"/>
    <property type="match status" value="1"/>
</dbReference>
<dbReference type="GO" id="GO:0006260">
    <property type="term" value="P:DNA replication"/>
    <property type="evidence" value="ECO:0007669"/>
    <property type="project" value="UniProtKB-KW"/>
</dbReference>
<comment type="subunit">
    <text evidence="2 8">Heterodimer of SbcC and SbcD.</text>
</comment>
<keyword evidence="8" id="KW-0235">DNA replication</keyword>
<evidence type="ECO:0000256" key="3">
    <source>
        <dbReference type="ARBA" id="ARBA00013365"/>
    </source>
</evidence>
<organism evidence="11 12">
    <name type="scientific">Saliterribacillus persicus</name>
    <dbReference type="NCBI Taxonomy" id="930114"/>
    <lineage>
        <taxon>Bacteria</taxon>
        <taxon>Bacillati</taxon>
        <taxon>Bacillota</taxon>
        <taxon>Bacilli</taxon>
        <taxon>Bacillales</taxon>
        <taxon>Bacillaceae</taxon>
        <taxon>Saliterribacillus</taxon>
    </lineage>
</organism>
<dbReference type="InterPro" id="IPR004593">
    <property type="entry name" value="SbcD"/>
</dbReference>
<protein>
    <recommendedName>
        <fullName evidence="3 8">Nuclease SbcCD subunit D</fullName>
    </recommendedName>
</protein>
<name>A0A368XB72_9BACI</name>
<dbReference type="InterPro" id="IPR041796">
    <property type="entry name" value="Mre11_N"/>
</dbReference>
<dbReference type="InterPro" id="IPR026843">
    <property type="entry name" value="SbcD_C"/>
</dbReference>
<feature type="domain" description="Nuclease SbcCD subunit D C-terminal" evidence="10">
    <location>
        <begin position="268"/>
        <end position="357"/>
    </location>
</feature>
<evidence type="ECO:0000256" key="5">
    <source>
        <dbReference type="ARBA" id="ARBA00022801"/>
    </source>
</evidence>
<dbReference type="CDD" id="cd00840">
    <property type="entry name" value="MPP_Mre11_N"/>
    <property type="match status" value="1"/>
</dbReference>
<keyword evidence="6 8" id="KW-0269">Exonuclease</keyword>
<evidence type="ECO:0000259" key="10">
    <source>
        <dbReference type="Pfam" id="PF12320"/>
    </source>
</evidence>
<dbReference type="OrthoDB" id="9773856at2"/>
<gene>
    <name evidence="8" type="primary">sbcD</name>
    <name evidence="11" type="ORF">DFR57_112148</name>
</gene>
<dbReference type="GO" id="GO:0008408">
    <property type="term" value="F:3'-5' exonuclease activity"/>
    <property type="evidence" value="ECO:0007669"/>
    <property type="project" value="InterPro"/>
</dbReference>
<proteinExistence type="inferred from homology"/>
<reference evidence="11 12" key="1">
    <citation type="submission" date="2018-07" db="EMBL/GenBank/DDBJ databases">
        <title>Genomic Encyclopedia of Type Strains, Phase IV (KMG-IV): sequencing the most valuable type-strain genomes for metagenomic binning, comparative biology and taxonomic classification.</title>
        <authorList>
            <person name="Goeker M."/>
        </authorList>
    </citation>
    <scope>NUCLEOTIDE SEQUENCE [LARGE SCALE GENOMIC DNA]</scope>
    <source>
        <strain evidence="11 12">DSM 27696</strain>
    </source>
</reference>
<keyword evidence="8" id="KW-0255">Endonuclease</keyword>
<evidence type="ECO:0000259" key="9">
    <source>
        <dbReference type="Pfam" id="PF00149"/>
    </source>
</evidence>
<dbReference type="GO" id="GO:0006310">
    <property type="term" value="P:DNA recombination"/>
    <property type="evidence" value="ECO:0007669"/>
    <property type="project" value="UniProtKB-KW"/>
</dbReference>
<dbReference type="GO" id="GO:0004519">
    <property type="term" value="F:endonuclease activity"/>
    <property type="evidence" value="ECO:0007669"/>
    <property type="project" value="UniProtKB-KW"/>
</dbReference>
<evidence type="ECO:0000256" key="8">
    <source>
        <dbReference type="RuleBase" id="RU363069"/>
    </source>
</evidence>
<evidence type="ECO:0000313" key="12">
    <source>
        <dbReference type="Proteomes" id="UP000252585"/>
    </source>
</evidence>
<comment type="similarity">
    <text evidence="1 8">Belongs to the SbcD family.</text>
</comment>
<evidence type="ECO:0000256" key="2">
    <source>
        <dbReference type="ARBA" id="ARBA00011322"/>
    </source>
</evidence>
<evidence type="ECO:0000256" key="7">
    <source>
        <dbReference type="ARBA" id="ARBA00023172"/>
    </source>
</evidence>
<dbReference type="InterPro" id="IPR004843">
    <property type="entry name" value="Calcineurin-like_PHP"/>
</dbReference>
<evidence type="ECO:0000313" key="11">
    <source>
        <dbReference type="EMBL" id="RCW64969.1"/>
    </source>
</evidence>
<keyword evidence="4 8" id="KW-0540">Nuclease</keyword>
<dbReference type="Gene3D" id="3.60.21.10">
    <property type="match status" value="1"/>
</dbReference>
<evidence type="ECO:0000256" key="1">
    <source>
        <dbReference type="ARBA" id="ARBA00010555"/>
    </source>
</evidence>
<dbReference type="InterPro" id="IPR029052">
    <property type="entry name" value="Metallo-depent_PP-like"/>
</dbReference>
<dbReference type="Pfam" id="PF12320">
    <property type="entry name" value="SbcD_C"/>
    <property type="match status" value="1"/>
</dbReference>
<dbReference type="AlphaFoldDB" id="A0A368XB72"/>